<name>A0A7H1DUT1_9FLAO</name>
<organism evidence="1 2">
    <name type="scientific">Chryseobacterium manosquense</name>
    <dbReference type="NCBI Taxonomy" id="2754694"/>
    <lineage>
        <taxon>Bacteria</taxon>
        <taxon>Pseudomonadati</taxon>
        <taxon>Bacteroidota</taxon>
        <taxon>Flavobacteriia</taxon>
        <taxon>Flavobacteriales</taxon>
        <taxon>Weeksellaceae</taxon>
        <taxon>Chryseobacterium group</taxon>
        <taxon>Chryseobacterium</taxon>
    </lineage>
</organism>
<dbReference type="Gene3D" id="3.30.2310.20">
    <property type="entry name" value="RelE-like"/>
    <property type="match status" value="1"/>
</dbReference>
<dbReference type="EMBL" id="CP060203">
    <property type="protein sequence ID" value="QNS40739.1"/>
    <property type="molecule type" value="Genomic_DNA"/>
</dbReference>
<dbReference type="Proteomes" id="UP000516438">
    <property type="component" value="Chromosome"/>
</dbReference>
<dbReference type="InterPro" id="IPR035093">
    <property type="entry name" value="RelE/ParE_toxin_dom_sf"/>
</dbReference>
<sequence length="90" mass="10884">MRIIHYHENSLSDFQSGLDYYDGISPSIGDRFEKDFWETIEKIKINPFHFQVKYFEVRVAFLQHFPFSIHFLANEKEIEVLTVLHNSRNY</sequence>
<reference evidence="1 2" key="1">
    <citation type="submission" date="2020-07" db="EMBL/GenBank/DDBJ databases">
        <title>Complete genome and description of Chryseobacterium manosquense strain Marseille-Q2069 sp. nov.</title>
        <authorList>
            <person name="Boxberger M."/>
        </authorList>
    </citation>
    <scope>NUCLEOTIDE SEQUENCE [LARGE SCALE GENOMIC DNA]</scope>
    <source>
        <strain evidence="1 2">Marseille-Q2069</strain>
    </source>
</reference>
<dbReference type="KEGG" id="cmaq:H0S70_10250"/>
<dbReference type="AlphaFoldDB" id="A0A7H1DUT1"/>
<dbReference type="RefSeq" id="WP_188320732.1">
    <property type="nucleotide sequence ID" value="NZ_CP060203.1"/>
</dbReference>
<evidence type="ECO:0008006" key="3">
    <source>
        <dbReference type="Google" id="ProtNLM"/>
    </source>
</evidence>
<protein>
    <recommendedName>
        <fullName evidence="3">Type II toxin-antitoxin system RelE/ParE family toxin</fullName>
    </recommendedName>
</protein>
<proteinExistence type="predicted"/>
<keyword evidence="2" id="KW-1185">Reference proteome</keyword>
<evidence type="ECO:0000313" key="2">
    <source>
        <dbReference type="Proteomes" id="UP000516438"/>
    </source>
</evidence>
<evidence type="ECO:0000313" key="1">
    <source>
        <dbReference type="EMBL" id="QNS40739.1"/>
    </source>
</evidence>
<accession>A0A7H1DUT1</accession>
<gene>
    <name evidence="1" type="ORF">H0S70_10250</name>
</gene>